<keyword evidence="2" id="KW-1185">Reference proteome</keyword>
<dbReference type="Proteomes" id="UP000821853">
    <property type="component" value="Chromosome 9"/>
</dbReference>
<accession>A0A9J6H5Z4</accession>
<protein>
    <submittedName>
        <fullName evidence="1">Uncharacterized protein</fullName>
    </submittedName>
</protein>
<organism evidence="1 2">
    <name type="scientific">Haemaphysalis longicornis</name>
    <name type="common">Bush tick</name>
    <dbReference type="NCBI Taxonomy" id="44386"/>
    <lineage>
        <taxon>Eukaryota</taxon>
        <taxon>Metazoa</taxon>
        <taxon>Ecdysozoa</taxon>
        <taxon>Arthropoda</taxon>
        <taxon>Chelicerata</taxon>
        <taxon>Arachnida</taxon>
        <taxon>Acari</taxon>
        <taxon>Parasitiformes</taxon>
        <taxon>Ixodida</taxon>
        <taxon>Ixodoidea</taxon>
        <taxon>Ixodidae</taxon>
        <taxon>Haemaphysalinae</taxon>
        <taxon>Haemaphysalis</taxon>
    </lineage>
</organism>
<sequence>MGGETANREARDAANAGVQCAFRRIGFLLEQYRMVAAEMLQLKMEMIQLLQTFQFKMKKEMIQLLRKFQLKKMKWHKLFLNFHWAAEM</sequence>
<gene>
    <name evidence="1" type="ORF">HPB48_004841</name>
</gene>
<proteinExistence type="predicted"/>
<name>A0A9J6H5Z4_HAELO</name>
<comment type="caution">
    <text evidence="1">The sequence shown here is derived from an EMBL/GenBank/DDBJ whole genome shotgun (WGS) entry which is preliminary data.</text>
</comment>
<dbReference type="EMBL" id="JABSTR010000011">
    <property type="protein sequence ID" value="KAH9382504.1"/>
    <property type="molecule type" value="Genomic_DNA"/>
</dbReference>
<evidence type="ECO:0000313" key="1">
    <source>
        <dbReference type="EMBL" id="KAH9382504.1"/>
    </source>
</evidence>
<dbReference type="AlphaFoldDB" id="A0A9J6H5Z4"/>
<reference evidence="1 2" key="1">
    <citation type="journal article" date="2020" name="Cell">
        <title>Large-Scale Comparative Analyses of Tick Genomes Elucidate Their Genetic Diversity and Vector Capacities.</title>
        <authorList>
            <consortium name="Tick Genome and Microbiome Consortium (TIGMIC)"/>
            <person name="Jia N."/>
            <person name="Wang J."/>
            <person name="Shi W."/>
            <person name="Du L."/>
            <person name="Sun Y."/>
            <person name="Zhan W."/>
            <person name="Jiang J.F."/>
            <person name="Wang Q."/>
            <person name="Zhang B."/>
            <person name="Ji P."/>
            <person name="Bell-Sakyi L."/>
            <person name="Cui X.M."/>
            <person name="Yuan T.T."/>
            <person name="Jiang B.G."/>
            <person name="Yang W.F."/>
            <person name="Lam T.T."/>
            <person name="Chang Q.C."/>
            <person name="Ding S.J."/>
            <person name="Wang X.J."/>
            <person name="Zhu J.G."/>
            <person name="Ruan X.D."/>
            <person name="Zhao L."/>
            <person name="Wei J.T."/>
            <person name="Ye R.Z."/>
            <person name="Que T.C."/>
            <person name="Du C.H."/>
            <person name="Zhou Y.H."/>
            <person name="Cheng J.X."/>
            <person name="Dai P.F."/>
            <person name="Guo W.B."/>
            <person name="Han X.H."/>
            <person name="Huang E.J."/>
            <person name="Li L.F."/>
            <person name="Wei W."/>
            <person name="Gao Y.C."/>
            <person name="Liu J.Z."/>
            <person name="Shao H.Z."/>
            <person name="Wang X."/>
            <person name="Wang C.C."/>
            <person name="Yang T.C."/>
            <person name="Huo Q.B."/>
            <person name="Li W."/>
            <person name="Chen H.Y."/>
            <person name="Chen S.E."/>
            <person name="Zhou L.G."/>
            <person name="Ni X.B."/>
            <person name="Tian J.H."/>
            <person name="Sheng Y."/>
            <person name="Liu T."/>
            <person name="Pan Y.S."/>
            <person name="Xia L.Y."/>
            <person name="Li J."/>
            <person name="Zhao F."/>
            <person name="Cao W.C."/>
        </authorList>
    </citation>
    <scope>NUCLEOTIDE SEQUENCE [LARGE SCALE GENOMIC DNA]</scope>
    <source>
        <strain evidence="1">HaeL-2018</strain>
    </source>
</reference>
<dbReference type="VEuPathDB" id="VectorBase:HLOH_060049"/>
<evidence type="ECO:0000313" key="2">
    <source>
        <dbReference type="Proteomes" id="UP000821853"/>
    </source>
</evidence>